<feature type="compositionally biased region" description="Gly residues" evidence="2">
    <location>
        <begin position="1160"/>
        <end position="1172"/>
    </location>
</feature>
<proteinExistence type="inferred from homology"/>
<reference evidence="3" key="1">
    <citation type="submission" date="2021-07" db="EMBL/GenBank/DDBJ databases">
        <title>Draft genome of Mortierella alpina, strain LL118, isolated from an aspen leaf litter sample.</title>
        <authorList>
            <person name="Yang S."/>
            <person name="Vinatzer B.A."/>
        </authorList>
    </citation>
    <scope>NUCLEOTIDE SEQUENCE</scope>
    <source>
        <strain evidence="3">LL118</strain>
    </source>
</reference>
<evidence type="ECO:0000313" key="4">
    <source>
        <dbReference type="Proteomes" id="UP000717515"/>
    </source>
</evidence>
<dbReference type="InterPro" id="IPR029060">
    <property type="entry name" value="PIN-like_dom_sf"/>
</dbReference>
<comment type="caution">
    <text evidence="3">The sequence shown here is derived from an EMBL/GenBank/DDBJ whole genome shotgun (WGS) entry which is preliminary data.</text>
</comment>
<sequence>MSRKDSRASLWGKIVYETQVFTQLVVSKILNKRPDPVRRRDVPPSQCYQHTDPHYRYQPFIPSPSNCQSRGTAFMRHSQSCATVATMASFASQLPLAEDFQDEAAQYESLWEVQLALKEIPGMIQGNILERCPSSNSRLHARLITLQHHAQHDHAQERHGHDTFVDLHSSASSTISKRRAKAADTSRNNNDSLHDRKDSGVFVMDDEVGIIKLVVQCDSNPEQEPASPIMSESPVDKDRTLLSEVEMISEWSCECSLLLITHSSMGVLGLYSYFESKSLGQRRSWTTVSSGSLPESPTDAEIPARPQRYFILDGNAYIHHLYCGQFEWIWGGQYSSFVKLLVAHITAIQASGFQLQILFDGPLPLQKLRTRLTRDTEKIHKLTRVMGDLEHYHILGLSNSARGSLGNGTTSSGVLLTTAEGLDALANNAGGGGGAGSRSYSHFLIPPLVMEVTLQTLRSLGVDLMVCDGEADGLVAQLALEKSMDPNVEEAYAVSKDSGAFLYYFIYNTGSSTKGGYIPLDSLFVAMDPNTSGTIISATVYSQAAVSEHLGIRPHFLPLFASLTGNDYLRPDVFEAQIAKALITTTGQKLAGTSNTNHARIKATAAFLKQYGAGSEPTTLEHDNNQQEEEDKDRVLEVMDKVLQDRKELYPNEGDVKQQELRCALMESMDQYSSLTPDLNFSALSTSAQTMTGLDRMKEAFRTGQFSFKLMDVVCNKMFWCTPFLEDTDRESAWLVSRELRRWIYGVLARNLSSEETQKQGREIASSGSSSSSEQTLDFDVVEYVRRGDHLSAETVTAASTEELYEILTTAQLKAQKRGSRRISYMDVDVCEDLNGAILSGQSGKLNMNLEQVAPHDPLDLASRTSLFLGILGAETEQVKALPKSFMVLAATLRYLVNALSHSKTRSASVSVANFEVIAFVASVIFLREKYYPETILESVSPLHNSNESDPSQEQPKQSSIPSTNHSTASTSNSFISLSDEAPPLTKRSLHLSTQYQHALGSVSLLANALHIEDMIPSLATLFDGLLFQQTLVLARGGTSLETRMQFPESVALYHQILAAVEEDFIDTGEIDVVVVFRSSSKKGTHHARTPAHDPVQLGIFGPDMEPVNQLATPITSAAGSTTSAATTPASGSASLKAIKSSGVQKKSSGSSKKRSASGAAGGGHSGSGGRNGSRSGTGANMFNVLSLGCEF</sequence>
<dbReference type="InterPro" id="IPR026832">
    <property type="entry name" value="Asteroid"/>
</dbReference>
<name>A0A9P8D1C7_MORAP</name>
<dbReference type="Gene3D" id="3.40.50.1010">
    <property type="entry name" value="5'-nuclease"/>
    <property type="match status" value="1"/>
</dbReference>
<dbReference type="AlphaFoldDB" id="A0A9P8D1C7"/>
<feature type="region of interest" description="Disordered" evidence="2">
    <location>
        <begin position="171"/>
        <end position="198"/>
    </location>
</feature>
<dbReference type="EMBL" id="JAIFTL010000121">
    <property type="protein sequence ID" value="KAG9322975.1"/>
    <property type="molecule type" value="Genomic_DNA"/>
</dbReference>
<protein>
    <submittedName>
        <fullName evidence="3">Uncharacterized protein</fullName>
    </submittedName>
</protein>
<feature type="region of interest" description="Disordered" evidence="2">
    <location>
        <begin position="942"/>
        <end position="973"/>
    </location>
</feature>
<feature type="compositionally biased region" description="Low complexity" evidence="2">
    <location>
        <begin position="1120"/>
        <end position="1151"/>
    </location>
</feature>
<evidence type="ECO:0000313" key="3">
    <source>
        <dbReference type="EMBL" id="KAG9322975.1"/>
    </source>
</evidence>
<dbReference type="PANTHER" id="PTHR15665:SF1">
    <property type="entry name" value="PROTEIN ASTEROID HOMOLOG 1"/>
    <property type="match status" value="1"/>
</dbReference>
<evidence type="ECO:0000256" key="2">
    <source>
        <dbReference type="SAM" id="MobiDB-lite"/>
    </source>
</evidence>
<organism evidence="3 4">
    <name type="scientific">Mortierella alpina</name>
    <name type="common">Oleaginous fungus</name>
    <name type="synonym">Mortierella renispora</name>
    <dbReference type="NCBI Taxonomy" id="64518"/>
    <lineage>
        <taxon>Eukaryota</taxon>
        <taxon>Fungi</taxon>
        <taxon>Fungi incertae sedis</taxon>
        <taxon>Mucoromycota</taxon>
        <taxon>Mortierellomycotina</taxon>
        <taxon>Mortierellomycetes</taxon>
        <taxon>Mortierellales</taxon>
        <taxon>Mortierellaceae</taxon>
        <taxon>Mortierella</taxon>
    </lineage>
</organism>
<dbReference type="PANTHER" id="PTHR15665">
    <property type="entry name" value="ASTEROID PROTEIN"/>
    <property type="match status" value="1"/>
</dbReference>
<dbReference type="SUPFAM" id="SSF88723">
    <property type="entry name" value="PIN domain-like"/>
    <property type="match status" value="1"/>
</dbReference>
<feature type="compositionally biased region" description="Polar residues" evidence="2">
    <location>
        <begin position="942"/>
        <end position="962"/>
    </location>
</feature>
<feature type="compositionally biased region" description="Low complexity" evidence="2">
    <location>
        <begin position="963"/>
        <end position="973"/>
    </location>
</feature>
<accession>A0A9P8D1C7</accession>
<evidence type="ECO:0000256" key="1">
    <source>
        <dbReference type="ARBA" id="ARBA00007398"/>
    </source>
</evidence>
<feature type="region of interest" description="Disordered" evidence="2">
    <location>
        <begin position="1120"/>
        <end position="1180"/>
    </location>
</feature>
<comment type="similarity">
    <text evidence="1">Belongs to the asteroid family.</text>
</comment>
<gene>
    <name evidence="3" type="ORF">KVV02_007255</name>
</gene>
<dbReference type="Proteomes" id="UP000717515">
    <property type="component" value="Unassembled WGS sequence"/>
</dbReference>